<dbReference type="PANTHER" id="PTHR46390">
    <property type="entry name" value="MANNOSE-1-PHOSPHATE GUANYLYLTRANSFERASE"/>
    <property type="match status" value="1"/>
</dbReference>
<protein>
    <recommendedName>
        <fullName evidence="2">mannose-1-phosphate guanylyltransferase</fullName>
        <ecNumber evidence="2">2.7.7.13</ecNumber>
    </recommendedName>
</protein>
<dbReference type="EC" id="2.7.7.13" evidence="2"/>
<gene>
    <name evidence="10" type="ORF">DRP44_00025</name>
</gene>
<feature type="domain" description="Nucleotidyl transferase" evidence="8">
    <location>
        <begin position="4"/>
        <end position="282"/>
    </location>
</feature>
<dbReference type="FunFam" id="3.90.550.10:FF:000046">
    <property type="entry name" value="Mannose-1-phosphate guanylyltransferase (GDP)"/>
    <property type="match status" value="1"/>
</dbReference>
<keyword evidence="4 10" id="KW-0548">Nucleotidyltransferase</keyword>
<comment type="catalytic activity">
    <reaction evidence="7">
        <text>alpha-D-mannose 1-phosphate + GTP + H(+) = GDP-alpha-D-mannose + diphosphate</text>
        <dbReference type="Rhea" id="RHEA:15229"/>
        <dbReference type="ChEBI" id="CHEBI:15378"/>
        <dbReference type="ChEBI" id="CHEBI:33019"/>
        <dbReference type="ChEBI" id="CHEBI:37565"/>
        <dbReference type="ChEBI" id="CHEBI:57527"/>
        <dbReference type="ChEBI" id="CHEBI:58409"/>
        <dbReference type="EC" id="2.7.7.13"/>
    </reaction>
</comment>
<reference evidence="10 11" key="1">
    <citation type="submission" date="2018-06" db="EMBL/GenBank/DDBJ databases">
        <title>Extensive metabolic versatility and redundancy in microbially diverse, dynamic hydrothermal sediments.</title>
        <authorList>
            <person name="Dombrowski N."/>
            <person name="Teske A."/>
            <person name="Baker B.J."/>
        </authorList>
    </citation>
    <scope>NUCLEOTIDE SEQUENCE [LARGE SCALE GENOMIC DNA]</scope>
    <source>
        <strain evidence="10">B35_G9</strain>
    </source>
</reference>
<dbReference type="GO" id="GO:0009298">
    <property type="term" value="P:GDP-mannose biosynthetic process"/>
    <property type="evidence" value="ECO:0007669"/>
    <property type="project" value="TreeGrafter"/>
</dbReference>
<sequence>MNYAVILAGGSGKRFWPLSRQSKPKQFLSIISSKTMIEETVDRVKGLINQENIIILASEGQKSNFTDIDLGIPDENILYEPEGRNTAMAIAFAAAYIRKRDPEGIMIVLPSDHFIREKDLFQESLRNAIKAAKNGYLVTFGITPTRPETGYGYINIGDVIEKEIELYKVKAFTEKPNQKDAIEYVKRGNYLWNSGMFVWSLKSIIDEFQKYLPEHFKSLVSIASNPSDTDLVKNAYNNIDNISIDYGILERSSKIACIKCNYTWDDVGSWVAIERHNKHDENNNTIIGNADLKDVQNSIVVSNDGLTVLIGVSDLIVVHTHDATLVCKKERNNEIKDMVDKNSSHPNNKKYL</sequence>
<dbReference type="PANTHER" id="PTHR46390:SF1">
    <property type="entry name" value="MANNOSE-1-PHOSPHATE GUANYLYLTRANSFERASE"/>
    <property type="match status" value="1"/>
</dbReference>
<dbReference type="CDD" id="cd02509">
    <property type="entry name" value="GDP-M1P_Guanylyltransferase"/>
    <property type="match status" value="1"/>
</dbReference>
<evidence type="ECO:0000313" key="11">
    <source>
        <dbReference type="Proteomes" id="UP000282321"/>
    </source>
</evidence>
<dbReference type="GO" id="GO:0004475">
    <property type="term" value="F:mannose-1-phosphate guanylyltransferase (GTP) activity"/>
    <property type="evidence" value="ECO:0007669"/>
    <property type="project" value="UniProtKB-EC"/>
</dbReference>
<dbReference type="Pfam" id="PF00483">
    <property type="entry name" value="NTP_transferase"/>
    <property type="match status" value="1"/>
</dbReference>
<evidence type="ECO:0000256" key="5">
    <source>
        <dbReference type="ARBA" id="ARBA00022741"/>
    </source>
</evidence>
<feature type="domain" description="MannoseP isomerase/GMP-like beta-helix" evidence="9">
    <location>
        <begin position="294"/>
        <end position="341"/>
    </location>
</feature>
<dbReference type="Proteomes" id="UP000282321">
    <property type="component" value="Unassembled WGS sequence"/>
</dbReference>
<name>A0A660SBH6_UNCT6</name>
<dbReference type="AlphaFoldDB" id="A0A660SBH6"/>
<comment type="caution">
    <text evidence="10">The sequence shown here is derived from an EMBL/GenBank/DDBJ whole genome shotgun (WGS) entry which is preliminary data.</text>
</comment>
<dbReference type="EMBL" id="QNBC01000001">
    <property type="protein sequence ID" value="RKX68195.1"/>
    <property type="molecule type" value="Genomic_DNA"/>
</dbReference>
<accession>A0A660SBH6</accession>
<dbReference type="SUPFAM" id="SSF159283">
    <property type="entry name" value="Guanosine diphospho-D-mannose pyrophosphorylase/mannose-6-phosphate isomerase linker domain"/>
    <property type="match status" value="1"/>
</dbReference>
<evidence type="ECO:0000256" key="6">
    <source>
        <dbReference type="ARBA" id="ARBA00023134"/>
    </source>
</evidence>
<comment type="similarity">
    <text evidence="1">Belongs to the mannose-6-phosphate isomerase type 2 family.</text>
</comment>
<keyword evidence="5" id="KW-0547">Nucleotide-binding</keyword>
<organism evidence="10 11">
    <name type="scientific">candidate division TA06 bacterium</name>
    <dbReference type="NCBI Taxonomy" id="2250710"/>
    <lineage>
        <taxon>Bacteria</taxon>
        <taxon>Bacteria division TA06</taxon>
    </lineage>
</organism>
<dbReference type="InterPro" id="IPR054566">
    <property type="entry name" value="ManC/GMP-like_b-helix"/>
</dbReference>
<dbReference type="InterPro" id="IPR005835">
    <property type="entry name" value="NTP_transferase_dom"/>
</dbReference>
<evidence type="ECO:0000313" key="10">
    <source>
        <dbReference type="EMBL" id="RKX68195.1"/>
    </source>
</evidence>
<evidence type="ECO:0000259" key="9">
    <source>
        <dbReference type="Pfam" id="PF22640"/>
    </source>
</evidence>
<dbReference type="InterPro" id="IPR051161">
    <property type="entry name" value="Mannose-6P_isomerase_type2"/>
</dbReference>
<evidence type="ECO:0000256" key="4">
    <source>
        <dbReference type="ARBA" id="ARBA00022695"/>
    </source>
</evidence>
<evidence type="ECO:0000256" key="3">
    <source>
        <dbReference type="ARBA" id="ARBA00022679"/>
    </source>
</evidence>
<dbReference type="SUPFAM" id="SSF53448">
    <property type="entry name" value="Nucleotide-diphospho-sugar transferases"/>
    <property type="match status" value="1"/>
</dbReference>
<keyword evidence="3 10" id="KW-0808">Transferase</keyword>
<dbReference type="InterPro" id="IPR049577">
    <property type="entry name" value="GMPP_N"/>
</dbReference>
<dbReference type="Pfam" id="PF22640">
    <property type="entry name" value="ManC_GMP_beta-helix"/>
    <property type="match status" value="1"/>
</dbReference>
<proteinExistence type="inferred from homology"/>
<evidence type="ECO:0000259" key="8">
    <source>
        <dbReference type="Pfam" id="PF00483"/>
    </source>
</evidence>
<evidence type="ECO:0000256" key="1">
    <source>
        <dbReference type="ARBA" id="ARBA00006115"/>
    </source>
</evidence>
<dbReference type="InterPro" id="IPR029044">
    <property type="entry name" value="Nucleotide-diphossugar_trans"/>
</dbReference>
<keyword evidence="6" id="KW-0342">GTP-binding</keyword>
<evidence type="ECO:0000256" key="2">
    <source>
        <dbReference type="ARBA" id="ARBA00012387"/>
    </source>
</evidence>
<dbReference type="Gene3D" id="3.90.550.10">
    <property type="entry name" value="Spore Coat Polysaccharide Biosynthesis Protein SpsA, Chain A"/>
    <property type="match status" value="1"/>
</dbReference>
<evidence type="ECO:0000256" key="7">
    <source>
        <dbReference type="ARBA" id="ARBA00047343"/>
    </source>
</evidence>
<dbReference type="GO" id="GO:0005525">
    <property type="term" value="F:GTP binding"/>
    <property type="evidence" value="ECO:0007669"/>
    <property type="project" value="UniProtKB-KW"/>
</dbReference>